<dbReference type="InParanoid" id="A0A674GAH2"/>
<dbReference type="GO" id="GO:0007098">
    <property type="term" value="P:centrosome cycle"/>
    <property type="evidence" value="ECO:0007669"/>
    <property type="project" value="TreeGrafter"/>
</dbReference>
<organism evidence="1 2">
    <name type="scientific">Taeniopygia guttata</name>
    <name type="common">Zebra finch</name>
    <name type="synonym">Poephila guttata</name>
    <dbReference type="NCBI Taxonomy" id="59729"/>
    <lineage>
        <taxon>Eukaryota</taxon>
        <taxon>Metazoa</taxon>
        <taxon>Chordata</taxon>
        <taxon>Craniata</taxon>
        <taxon>Vertebrata</taxon>
        <taxon>Euteleostomi</taxon>
        <taxon>Archelosauria</taxon>
        <taxon>Archosauria</taxon>
        <taxon>Dinosauria</taxon>
        <taxon>Saurischia</taxon>
        <taxon>Theropoda</taxon>
        <taxon>Coelurosauria</taxon>
        <taxon>Aves</taxon>
        <taxon>Neognathae</taxon>
        <taxon>Neoaves</taxon>
        <taxon>Telluraves</taxon>
        <taxon>Australaves</taxon>
        <taxon>Passeriformes</taxon>
        <taxon>Passeroidea</taxon>
        <taxon>Estrildidae</taxon>
        <taxon>Estrildinae</taxon>
        <taxon>Taeniopygia</taxon>
    </lineage>
</organism>
<dbReference type="Ensembl" id="ENSTGUT00000030860.1">
    <property type="protein sequence ID" value="ENSTGUP00000019681.1"/>
    <property type="gene ID" value="ENSTGUG00000023556.1"/>
</dbReference>
<name>A0A674GAH2_TAEGU</name>
<reference evidence="1" key="1">
    <citation type="submission" date="2025-08" db="UniProtKB">
        <authorList>
            <consortium name="Ensembl"/>
        </authorList>
    </citation>
    <scope>IDENTIFICATION</scope>
</reference>
<evidence type="ECO:0000313" key="1">
    <source>
        <dbReference type="Ensembl" id="ENSTGUP00000019681.1"/>
    </source>
</evidence>
<protein>
    <submittedName>
        <fullName evidence="1">Uncharacterized protein</fullName>
    </submittedName>
</protein>
<dbReference type="Pfam" id="PF14817">
    <property type="entry name" value="HAUS5"/>
    <property type="match status" value="1"/>
</dbReference>
<dbReference type="GO" id="GO:0005813">
    <property type="term" value="C:centrosome"/>
    <property type="evidence" value="ECO:0007669"/>
    <property type="project" value="TreeGrafter"/>
</dbReference>
<sequence>MMAEALDRWLREEMEVPPSAVPSPAALRRLCSSPTAPVWDFVIRHVRNQRNVKKIRGNLRWSRHLQEVEAAASPPSRQRALLAARARLRQELRDVTAATAHAQETARRLELSLGAGQSRRWAELRRGAELRLLGAEPRPEGLRGGLRGALQATPTSQSRAELSAILALGAEPEVLVSIKALCTAREAELQQRPRPPRAANHPREAPDWLKQAEAVLIGHSPGAVLWALEALANQSTRALLSGPAPSAEAPPTLRRLLQVREFWGEIWEFWGKFGNFGGNLGILGEIREFWGKFGNFGGNSGILGEIWEFWGKFGNFGGNLGILGGIWEFWGKFGKFGGNLGILGGNLGILGGNSGILGGNSGILGLLGEFGNFGGKFGNFGGKFGNFRGKFGNFGGKFWDFWGRFWDFWGEFGGKFWGKFGAFEGFWRYLVIFRGFF</sequence>
<keyword evidence="2" id="KW-1185">Reference proteome</keyword>
<dbReference type="Proteomes" id="UP000007754">
    <property type="component" value="Unplaced"/>
</dbReference>
<dbReference type="PANTHER" id="PTHR28588:SF1">
    <property type="entry name" value="HAUS AUGMIN-LIKE COMPLEX SUBUNIT 5"/>
    <property type="match status" value="1"/>
</dbReference>
<dbReference type="GeneTree" id="ENSGT01140000285873"/>
<dbReference type="GO" id="GO:0051225">
    <property type="term" value="P:spindle assembly"/>
    <property type="evidence" value="ECO:0007669"/>
    <property type="project" value="InterPro"/>
</dbReference>
<dbReference type="AlphaFoldDB" id="A0A674GAH2"/>
<reference evidence="1" key="2">
    <citation type="submission" date="2025-09" db="UniProtKB">
        <authorList>
            <consortium name="Ensembl"/>
        </authorList>
    </citation>
    <scope>IDENTIFICATION</scope>
</reference>
<dbReference type="PANTHER" id="PTHR28588">
    <property type="entry name" value="HAUS AUGMIN-LIKE COMPLEX SUBUNIT 5"/>
    <property type="match status" value="1"/>
</dbReference>
<accession>A0A674GAH2</accession>
<proteinExistence type="predicted"/>
<dbReference type="GO" id="GO:0070652">
    <property type="term" value="C:HAUS complex"/>
    <property type="evidence" value="ECO:0007669"/>
    <property type="project" value="InterPro"/>
</dbReference>
<evidence type="ECO:0000313" key="2">
    <source>
        <dbReference type="Proteomes" id="UP000007754"/>
    </source>
</evidence>
<dbReference type="InterPro" id="IPR029131">
    <property type="entry name" value="HAUS5"/>
</dbReference>